<accession>A0A1A0N2N6</accession>
<organism evidence="1 2">
    <name type="scientific">Mycolicibacterium mucogenicum</name>
    <name type="common">Mycobacterium mucogenicum</name>
    <dbReference type="NCBI Taxonomy" id="56689"/>
    <lineage>
        <taxon>Bacteria</taxon>
        <taxon>Bacillati</taxon>
        <taxon>Actinomycetota</taxon>
        <taxon>Actinomycetes</taxon>
        <taxon>Mycobacteriales</taxon>
        <taxon>Mycobacteriaceae</taxon>
        <taxon>Mycolicibacterium</taxon>
    </lineage>
</organism>
<evidence type="ECO:0000313" key="1">
    <source>
        <dbReference type="EMBL" id="OBA91571.1"/>
    </source>
</evidence>
<dbReference type="EMBL" id="LZSF01000028">
    <property type="protein sequence ID" value="OBA91571.1"/>
    <property type="molecule type" value="Genomic_DNA"/>
</dbReference>
<reference evidence="1 2" key="1">
    <citation type="submission" date="2016-06" db="EMBL/GenBank/DDBJ databases">
        <authorList>
            <person name="Kjaerup R.B."/>
            <person name="Dalgaard T.S."/>
            <person name="Juul-Madsen H.R."/>
        </authorList>
    </citation>
    <scope>NUCLEOTIDE SEQUENCE [LARGE SCALE GENOMIC DNA]</scope>
    <source>
        <strain evidence="1 2">1199456.5</strain>
    </source>
</reference>
<sequence>MEPTTEAAWLLLYVAGPYRERAGWFEKIPEDGGQRVDAAVRDLYRTEPMPTLRVLTDVLTAAGMRRAVVPAYLDAHGLREIAGVYVPSSAGLSDKVAAVLKANVEPMTADEISAVVGENTSARAVLKALHGNAAFVRTSRTRWTLADREVSAYGGIAQELKNRVADAGGRVSVRALLDDMLDAFPDIKESSIRTYLATLAFVVEGGTVRCRRPEDPWPVIPSLNTVRGASHRSDGCVRITIPVTTQVLRGSGLFVEPPVAQAIGVAPGLSRDFETAHGPVPVAWDPAEPAAPNMGSVRQLAHAVDAELGDLLVLIFDPVVGTLRADGVEGKITG</sequence>
<comment type="caution">
    <text evidence="1">The sequence shown here is derived from an EMBL/GenBank/DDBJ whole genome shotgun (WGS) entry which is preliminary data.</text>
</comment>
<dbReference type="Proteomes" id="UP000093962">
    <property type="component" value="Unassembled WGS sequence"/>
</dbReference>
<evidence type="ECO:0000313" key="2">
    <source>
        <dbReference type="Proteomes" id="UP000093962"/>
    </source>
</evidence>
<dbReference type="AlphaFoldDB" id="A0A1A0N2N6"/>
<protein>
    <submittedName>
        <fullName evidence="1">Uncharacterized protein</fullName>
    </submittedName>
</protein>
<proteinExistence type="predicted"/>
<name>A0A1A0N2N6_MYCMU</name>
<gene>
    <name evidence="1" type="ORF">A5642_10070</name>
</gene>